<evidence type="ECO:0000313" key="2">
    <source>
        <dbReference type="Proteomes" id="UP001162992"/>
    </source>
</evidence>
<gene>
    <name evidence="1" type="ORF">O6H91_09G086800</name>
</gene>
<dbReference type="EMBL" id="CM055100">
    <property type="protein sequence ID" value="KAJ7544632.1"/>
    <property type="molecule type" value="Genomic_DNA"/>
</dbReference>
<sequence length="195" mass="20445">MSSAKLQGRVAIITGASRGIGKEIALTLASHGASVVVCFQGSVDKANEVVDLIKSKSGNAIAVQVDVSREADVKALFDKAEEAFGSVHILVNSAGILLPRHPTLEDTTLHEWEQTFAINSRGSFLPSREAAKRLVRGGGGRIVNLSTSLVAALLPGYGAYTVSKAGIEALTKDPDQRAEGKKNYCECSGSRASGH</sequence>
<protein>
    <submittedName>
        <fullName evidence="1">Uncharacterized protein</fullName>
    </submittedName>
</protein>
<accession>A0ACC2CRN5</accession>
<name>A0ACC2CRN5_DIPCM</name>
<proteinExistence type="predicted"/>
<dbReference type="Proteomes" id="UP001162992">
    <property type="component" value="Chromosome 9"/>
</dbReference>
<reference evidence="2" key="1">
    <citation type="journal article" date="2024" name="Proc. Natl. Acad. Sci. U.S.A.">
        <title>Extraordinary preservation of gene collinearity over three hundred million years revealed in homosporous lycophytes.</title>
        <authorList>
            <person name="Li C."/>
            <person name="Wickell D."/>
            <person name="Kuo L.Y."/>
            <person name="Chen X."/>
            <person name="Nie B."/>
            <person name="Liao X."/>
            <person name="Peng D."/>
            <person name="Ji J."/>
            <person name="Jenkins J."/>
            <person name="Williams M."/>
            <person name="Shu S."/>
            <person name="Plott C."/>
            <person name="Barry K."/>
            <person name="Rajasekar S."/>
            <person name="Grimwood J."/>
            <person name="Han X."/>
            <person name="Sun S."/>
            <person name="Hou Z."/>
            <person name="He W."/>
            <person name="Dai G."/>
            <person name="Sun C."/>
            <person name="Schmutz J."/>
            <person name="Leebens-Mack J.H."/>
            <person name="Li F.W."/>
            <person name="Wang L."/>
        </authorList>
    </citation>
    <scope>NUCLEOTIDE SEQUENCE [LARGE SCALE GENOMIC DNA]</scope>
    <source>
        <strain evidence="2">cv. PW_Plant_1</strain>
    </source>
</reference>
<comment type="caution">
    <text evidence="1">The sequence shown here is derived from an EMBL/GenBank/DDBJ whole genome shotgun (WGS) entry which is preliminary data.</text>
</comment>
<evidence type="ECO:0000313" key="1">
    <source>
        <dbReference type="EMBL" id="KAJ7544632.1"/>
    </source>
</evidence>
<keyword evidence="2" id="KW-1185">Reference proteome</keyword>
<organism evidence="1 2">
    <name type="scientific">Diphasiastrum complanatum</name>
    <name type="common">Issler's clubmoss</name>
    <name type="synonym">Lycopodium complanatum</name>
    <dbReference type="NCBI Taxonomy" id="34168"/>
    <lineage>
        <taxon>Eukaryota</taxon>
        <taxon>Viridiplantae</taxon>
        <taxon>Streptophyta</taxon>
        <taxon>Embryophyta</taxon>
        <taxon>Tracheophyta</taxon>
        <taxon>Lycopodiopsida</taxon>
        <taxon>Lycopodiales</taxon>
        <taxon>Lycopodiaceae</taxon>
        <taxon>Lycopodioideae</taxon>
        <taxon>Diphasiastrum</taxon>
    </lineage>
</organism>